<reference evidence="2" key="1">
    <citation type="submission" date="2018-05" db="EMBL/GenBank/DDBJ databases">
        <authorList>
            <person name="Lanie J.A."/>
            <person name="Ng W.-L."/>
            <person name="Kazmierczak K.M."/>
            <person name="Andrzejewski T.M."/>
            <person name="Davidsen T.M."/>
            <person name="Wayne K.J."/>
            <person name="Tettelin H."/>
            <person name="Glass J.I."/>
            <person name="Rusch D."/>
            <person name="Podicherti R."/>
            <person name="Tsui H.-C.T."/>
            <person name="Winkler M.E."/>
        </authorList>
    </citation>
    <scope>NUCLEOTIDE SEQUENCE</scope>
</reference>
<organism evidence="2">
    <name type="scientific">marine metagenome</name>
    <dbReference type="NCBI Taxonomy" id="408172"/>
    <lineage>
        <taxon>unclassified sequences</taxon>
        <taxon>metagenomes</taxon>
        <taxon>ecological metagenomes</taxon>
    </lineage>
</organism>
<feature type="domain" description="DUF5916" evidence="1">
    <location>
        <begin position="370"/>
        <end position="735"/>
    </location>
</feature>
<evidence type="ECO:0000259" key="1">
    <source>
        <dbReference type="Pfam" id="PF19313"/>
    </source>
</evidence>
<accession>A0A381P7G2</accession>
<dbReference type="Pfam" id="PF19313">
    <property type="entry name" value="DUF5916"/>
    <property type="match status" value="2"/>
</dbReference>
<dbReference type="SUPFAM" id="SSF49344">
    <property type="entry name" value="CBD9-like"/>
    <property type="match status" value="1"/>
</dbReference>
<dbReference type="Gene3D" id="2.60.40.1190">
    <property type="match status" value="1"/>
</dbReference>
<dbReference type="AlphaFoldDB" id="A0A381P7G2"/>
<feature type="non-terminal residue" evidence="2">
    <location>
        <position position="1"/>
    </location>
</feature>
<feature type="domain" description="DUF5916" evidence="1">
    <location>
        <begin position="196"/>
        <end position="308"/>
    </location>
</feature>
<gene>
    <name evidence="2" type="ORF">METZ01_LOCUS15012</name>
</gene>
<sequence length="737" mass="85265">VDGKLDEEEWKSAQKITKFYQVMPFTLAEPEQSTIVLVHETEKGLFVGYKNYQPTETMRAQQHERDADDANADKVGMSVDFDGDSLMAYSFTVSLGGSLWDAVYRNENESKKDWDADWVAKTSVSEDVWYAEFFIPWTVAPMKTQTGDQRKIKISFWRMSLEISKAFATIKSNPRRSTFISTFNELNIKNFDVSNLDFFPYITASNEKTSNDTDTKVGAEVFWKIDSGSQLNVALNPDFGQVESDDVVINFSAMETFYADKRPFFSENQSMFDVDGYRFLYVINTRRIGASPDYNCSDYSSELEALCSSSQEGNTDINLAFRYTKVGQGYDLGFLGAFESDEAFSQGRDYFATRYRVKKENLSFGYLGTFTKNEVLGRNANVNTVDMVYLPTEDFRLYAILLNSIVEDNKGYGLRISIRKQVNQDLSTGLGIYYLDKDLDINDMGYLMRNDWIMIGGRTQLQKTDFNKTSKTLMRTYHHSYGCRALSNGDKEGCFTGFEIKNQFKDTSQIETEVFFRTDGRDNLITRGSELAPYIKLPQNYGIDFKYVGQKNKFWQWDLFAQRSKGSERSSDLGWRNKYYSSVKVFPLSNLTLRLSYSHEKEANWLNWIQDNLLGVYEKTQRNTNFSIKYFKGNQHELRVKTQLVAFTAKDPHAYLGSIDGRLNEDSTYLNPFSLGQLAFQVRYRYEIMPLAYLYAVYTRGGKIYEADEEDNLGTLYKRPWEEPTKDNFTLKVRYRF</sequence>
<evidence type="ECO:0000313" key="2">
    <source>
        <dbReference type="EMBL" id="SUZ62158.1"/>
    </source>
</evidence>
<protein>
    <recommendedName>
        <fullName evidence="1">DUF5916 domain-containing protein</fullName>
    </recommendedName>
</protein>
<dbReference type="InterPro" id="IPR045670">
    <property type="entry name" value="DUF5916"/>
</dbReference>
<proteinExistence type="predicted"/>
<name>A0A381P7G2_9ZZZZ</name>
<dbReference type="EMBL" id="UINC01000851">
    <property type="protein sequence ID" value="SUZ62158.1"/>
    <property type="molecule type" value="Genomic_DNA"/>
</dbReference>